<evidence type="ECO:0000313" key="3">
    <source>
        <dbReference type="Proteomes" id="UP000801492"/>
    </source>
</evidence>
<gene>
    <name evidence="2" type="ORF">ILUMI_25810</name>
</gene>
<dbReference type="GO" id="GO:0005615">
    <property type="term" value="C:extracellular space"/>
    <property type="evidence" value="ECO:0007669"/>
    <property type="project" value="TreeGrafter"/>
</dbReference>
<comment type="caution">
    <text evidence="2">The sequence shown here is derived from an EMBL/GenBank/DDBJ whole genome shotgun (WGS) entry which is preliminary data.</text>
</comment>
<dbReference type="AlphaFoldDB" id="A0A8K0FZJ9"/>
<evidence type="ECO:0000313" key="2">
    <source>
        <dbReference type="EMBL" id="KAF2880363.1"/>
    </source>
</evidence>
<dbReference type="Pfam" id="PF06585">
    <property type="entry name" value="JHBP"/>
    <property type="match status" value="1"/>
</dbReference>
<name>A0A8K0FZJ9_IGNLU</name>
<feature type="chain" id="PRO_5035422782" evidence="1">
    <location>
        <begin position="20"/>
        <end position="256"/>
    </location>
</feature>
<feature type="signal peptide" evidence="1">
    <location>
        <begin position="1"/>
        <end position="19"/>
    </location>
</feature>
<dbReference type="InterPro" id="IPR010562">
    <property type="entry name" value="Haemolymph_juvenile_hormone-bd"/>
</dbReference>
<keyword evidence="3" id="KW-1185">Reference proteome</keyword>
<dbReference type="SMART" id="SM00700">
    <property type="entry name" value="JHBP"/>
    <property type="match status" value="1"/>
</dbReference>
<dbReference type="InterPro" id="IPR038606">
    <property type="entry name" value="To_sf"/>
</dbReference>
<accession>A0A8K0FZJ9</accession>
<dbReference type="Gene3D" id="3.15.10.30">
    <property type="entry name" value="Haemolymph juvenile hormone binding protein"/>
    <property type="match status" value="1"/>
</dbReference>
<reference evidence="2" key="1">
    <citation type="submission" date="2019-08" db="EMBL/GenBank/DDBJ databases">
        <title>The genome of the North American firefly Photinus pyralis.</title>
        <authorList>
            <consortium name="Photinus pyralis genome working group"/>
            <person name="Fallon T.R."/>
            <person name="Sander Lower S.E."/>
            <person name="Weng J.-K."/>
        </authorList>
    </citation>
    <scope>NUCLEOTIDE SEQUENCE</scope>
    <source>
        <strain evidence="2">TRF0915ILg1</strain>
        <tissue evidence="2">Whole body</tissue>
    </source>
</reference>
<sequence>MKLFLFTLCLVTNIYYGMAKVIPSNNVLADRVAQPCSKSVPNYDECFLDYIRKFQKQMLNGIREMNIPNFNPFHLPVFSVNRTINDMASISAEITDVKIWGFDKMEFKKFKFDPEAFTGETEVYLPQIKLSLDYDATGKLFSPSPLTDTGHFKANLTDVTGGGTFSLKTIEKMGVKYFNLDNIQLTGNVGGANVKMMSKKSENQGVADFVSNFINEDPQRVFKALAPAVQDTAETIARLIIDQILNTVPANELVPE</sequence>
<organism evidence="2 3">
    <name type="scientific">Ignelater luminosus</name>
    <name type="common">Cucubano</name>
    <name type="synonym">Pyrophorus luminosus</name>
    <dbReference type="NCBI Taxonomy" id="2038154"/>
    <lineage>
        <taxon>Eukaryota</taxon>
        <taxon>Metazoa</taxon>
        <taxon>Ecdysozoa</taxon>
        <taxon>Arthropoda</taxon>
        <taxon>Hexapoda</taxon>
        <taxon>Insecta</taxon>
        <taxon>Pterygota</taxon>
        <taxon>Neoptera</taxon>
        <taxon>Endopterygota</taxon>
        <taxon>Coleoptera</taxon>
        <taxon>Polyphaga</taxon>
        <taxon>Elateriformia</taxon>
        <taxon>Elateroidea</taxon>
        <taxon>Elateridae</taxon>
        <taxon>Agrypninae</taxon>
        <taxon>Pyrophorini</taxon>
        <taxon>Ignelater</taxon>
    </lineage>
</organism>
<protein>
    <submittedName>
        <fullName evidence="2">Uncharacterized protein</fullName>
    </submittedName>
</protein>
<proteinExistence type="predicted"/>
<dbReference type="EMBL" id="VTPC01090978">
    <property type="protein sequence ID" value="KAF2880363.1"/>
    <property type="molecule type" value="Genomic_DNA"/>
</dbReference>
<dbReference type="PANTHER" id="PTHR11008">
    <property type="entry name" value="PROTEIN TAKEOUT-LIKE PROTEIN"/>
    <property type="match status" value="1"/>
</dbReference>
<evidence type="ECO:0000256" key="1">
    <source>
        <dbReference type="SAM" id="SignalP"/>
    </source>
</evidence>
<dbReference type="Proteomes" id="UP000801492">
    <property type="component" value="Unassembled WGS sequence"/>
</dbReference>
<dbReference type="PANTHER" id="PTHR11008:SF14">
    <property type="entry name" value="CIRCADIAN CLOCK-CONTROLLED PROTEIN-LIKE PROTEIN"/>
    <property type="match status" value="1"/>
</dbReference>
<dbReference type="OrthoDB" id="8196554at2759"/>
<keyword evidence="1" id="KW-0732">Signal</keyword>